<dbReference type="OrthoDB" id="3265169at2759"/>
<protein>
    <recommendedName>
        <fullName evidence="1">DUF6699 domain-containing protein</fullName>
    </recommendedName>
</protein>
<evidence type="ECO:0000313" key="2">
    <source>
        <dbReference type="EMBL" id="KIM37159.1"/>
    </source>
</evidence>
<evidence type="ECO:0000313" key="3">
    <source>
        <dbReference type="Proteomes" id="UP000053424"/>
    </source>
</evidence>
<reference evidence="2 3" key="1">
    <citation type="submission" date="2014-04" db="EMBL/GenBank/DDBJ databases">
        <authorList>
            <consortium name="DOE Joint Genome Institute"/>
            <person name="Kuo A."/>
            <person name="Gay G."/>
            <person name="Dore J."/>
            <person name="Kohler A."/>
            <person name="Nagy L.G."/>
            <person name="Floudas D."/>
            <person name="Copeland A."/>
            <person name="Barry K.W."/>
            <person name="Cichocki N."/>
            <person name="Veneault-Fourrey C."/>
            <person name="LaButti K."/>
            <person name="Lindquist E.A."/>
            <person name="Lipzen A."/>
            <person name="Lundell T."/>
            <person name="Morin E."/>
            <person name="Murat C."/>
            <person name="Sun H."/>
            <person name="Tunlid A."/>
            <person name="Henrissat B."/>
            <person name="Grigoriev I.V."/>
            <person name="Hibbett D.S."/>
            <person name="Martin F."/>
            <person name="Nordberg H.P."/>
            <person name="Cantor M.N."/>
            <person name="Hua S.X."/>
        </authorList>
    </citation>
    <scope>NUCLEOTIDE SEQUENCE [LARGE SCALE GENOMIC DNA]</scope>
    <source>
        <strain evidence="3">h7</strain>
    </source>
</reference>
<proteinExistence type="predicted"/>
<dbReference type="Pfam" id="PF20415">
    <property type="entry name" value="DUF6699"/>
    <property type="match status" value="1"/>
</dbReference>
<organism evidence="2 3">
    <name type="scientific">Hebeloma cylindrosporum</name>
    <dbReference type="NCBI Taxonomy" id="76867"/>
    <lineage>
        <taxon>Eukaryota</taxon>
        <taxon>Fungi</taxon>
        <taxon>Dikarya</taxon>
        <taxon>Basidiomycota</taxon>
        <taxon>Agaricomycotina</taxon>
        <taxon>Agaricomycetes</taxon>
        <taxon>Agaricomycetidae</taxon>
        <taxon>Agaricales</taxon>
        <taxon>Agaricineae</taxon>
        <taxon>Hymenogastraceae</taxon>
        <taxon>Hebeloma</taxon>
    </lineage>
</organism>
<reference evidence="3" key="2">
    <citation type="submission" date="2015-01" db="EMBL/GenBank/DDBJ databases">
        <title>Evolutionary Origins and Diversification of the Mycorrhizal Mutualists.</title>
        <authorList>
            <consortium name="DOE Joint Genome Institute"/>
            <consortium name="Mycorrhizal Genomics Consortium"/>
            <person name="Kohler A."/>
            <person name="Kuo A."/>
            <person name="Nagy L.G."/>
            <person name="Floudas D."/>
            <person name="Copeland A."/>
            <person name="Barry K.W."/>
            <person name="Cichocki N."/>
            <person name="Veneault-Fourrey C."/>
            <person name="LaButti K."/>
            <person name="Lindquist E.A."/>
            <person name="Lipzen A."/>
            <person name="Lundell T."/>
            <person name="Morin E."/>
            <person name="Murat C."/>
            <person name="Riley R."/>
            <person name="Ohm R."/>
            <person name="Sun H."/>
            <person name="Tunlid A."/>
            <person name="Henrissat B."/>
            <person name="Grigoriev I.V."/>
            <person name="Hibbett D.S."/>
            <person name="Martin F."/>
        </authorList>
    </citation>
    <scope>NUCLEOTIDE SEQUENCE [LARGE SCALE GENOMIC DNA]</scope>
    <source>
        <strain evidence="3">h7</strain>
    </source>
</reference>
<keyword evidence="3" id="KW-1185">Reference proteome</keyword>
<accession>A0A0C3BYQ5</accession>
<name>A0A0C3BYQ5_HEBCY</name>
<feature type="domain" description="DUF6699" evidence="1">
    <location>
        <begin position="190"/>
        <end position="321"/>
    </location>
</feature>
<evidence type="ECO:0000259" key="1">
    <source>
        <dbReference type="Pfam" id="PF20415"/>
    </source>
</evidence>
<gene>
    <name evidence="2" type="ORF">M413DRAFT_448669</name>
</gene>
<dbReference type="InterPro" id="IPR046522">
    <property type="entry name" value="DUF6699"/>
</dbReference>
<dbReference type="Proteomes" id="UP000053424">
    <property type="component" value="Unassembled WGS sequence"/>
</dbReference>
<dbReference type="STRING" id="686832.A0A0C3BYQ5"/>
<dbReference type="HOGENOM" id="CLU_819048_0_0_1"/>
<dbReference type="EMBL" id="KN831799">
    <property type="protein sequence ID" value="KIM37159.1"/>
    <property type="molecule type" value="Genomic_DNA"/>
</dbReference>
<dbReference type="AlphaFoldDB" id="A0A0C3BYQ5"/>
<sequence>MGSNGEPQGVSSKDRDINVSSSWPVETSSFWRPPLHDPTFLAHIILPDLMPPSHVFPVSQPPQPFRYPPHDNLYRSRTRRGDYVSVGRRHQSYHRNSFGRQTLNPRSFAVPSADNPLRHVSYDTSASLSPLRLSRRPRTWRGAYKSPSKGGLLSRLSSFLARNPAFNRTRIRLNPLISHRPYRTELAVIYNMRFEPLPHLGVHFLKRPATTFDYYQLATPPPVDRLTVWHPKLPWYIKVRASTPNGVTVHDVLFGIYTQLRRPICQDEYYTEALTARDRELLGLAFEERCAGDLREISGGVRRVDFFGGEVGFVGLVRSRKGVWEMKAVAPEQRRMMMS</sequence>